<dbReference type="Proteomes" id="UP000053260">
    <property type="component" value="Unassembled WGS sequence"/>
</dbReference>
<sequence>MTTSQEELLPGTRRALLHRIAVAQAEGRAPSLVAAVVRDGHTVWHGSRTSVDGHGPDENVQYRIGSITKTFTAVLVLRLRDEGLLDLGDPLEKHLPGTGAGEATVAELLAHTGGLAAESPGPWWERTPGSLRPELSDVLGEQPLLHPVGRRFHYSNPGYTLLGALVEKLRGAPWEDVLRREVLEPLGLDHTSARPWAPHAGGWAVHPWADVMLPEPVEDLGRMAPAGQLWSTTADLARFAVFLAKGDDRVLSEETVREMRTPAAPAEAADVADGAAYGFGLQIQQRHGRLLAGHSGSLPGFVAGLTFSVADDVAAVVLANCTSGPAAFTIAADLVRIVADAEPRIPEPWRPMPEVDPAVLELVGQWYWGTHAFALRLTADGLASLGPLSGSGRRSRFRANGDGTWTGLEGYYAGELLKVVRRPDGSVDHLNLGSFVFTRQPYDEGASVPGGVGSDGWRGIG</sequence>
<name>A0A101V2T9_9ACTN</name>
<dbReference type="RefSeq" id="WP_067018182.1">
    <property type="nucleotide sequence ID" value="NZ_KQ949078.1"/>
</dbReference>
<organism evidence="3 4">
    <name type="scientific">Streptomyces dysideae</name>
    <dbReference type="NCBI Taxonomy" id="909626"/>
    <lineage>
        <taxon>Bacteria</taxon>
        <taxon>Bacillati</taxon>
        <taxon>Actinomycetota</taxon>
        <taxon>Actinomycetes</taxon>
        <taxon>Kitasatosporales</taxon>
        <taxon>Streptomycetaceae</taxon>
        <taxon>Streptomyces</taxon>
    </lineage>
</organism>
<feature type="domain" description="Beta-lactamase-related" evidence="1">
    <location>
        <begin position="23"/>
        <end position="338"/>
    </location>
</feature>
<dbReference type="Pfam" id="PF24491">
    <property type="entry name" value="DUF7586"/>
    <property type="match status" value="1"/>
</dbReference>
<evidence type="ECO:0000259" key="2">
    <source>
        <dbReference type="Pfam" id="PF24491"/>
    </source>
</evidence>
<dbReference type="EMBL" id="LMXB01000024">
    <property type="protein sequence ID" value="KUO21413.1"/>
    <property type="molecule type" value="Genomic_DNA"/>
</dbReference>
<dbReference type="OrthoDB" id="3863176at2"/>
<reference evidence="3 4" key="1">
    <citation type="submission" date="2015-10" db="EMBL/GenBank/DDBJ databases">
        <title>Draft genome sequence of Streptomyces sp. RV15, isolated from a marine sponge.</title>
        <authorList>
            <person name="Ruckert C."/>
            <person name="Abdelmohsen U.R."/>
            <person name="Winkler A."/>
            <person name="Hentschel U."/>
            <person name="Kalinowski J."/>
            <person name="Kampfer P."/>
            <person name="Glaeser S."/>
        </authorList>
    </citation>
    <scope>NUCLEOTIDE SEQUENCE [LARGE SCALE GENOMIC DNA]</scope>
    <source>
        <strain evidence="3 4">RV15</strain>
    </source>
</reference>
<keyword evidence="3" id="KW-0378">Hydrolase</keyword>
<dbReference type="AlphaFoldDB" id="A0A101V2T9"/>
<accession>A0A101V2T9</accession>
<dbReference type="STRING" id="909626.AQJ91_08700"/>
<dbReference type="PANTHER" id="PTHR46825:SF7">
    <property type="entry name" value="D-ALANYL-D-ALANINE CARBOXYPEPTIDASE"/>
    <property type="match status" value="1"/>
</dbReference>
<dbReference type="InterPro" id="IPR050491">
    <property type="entry name" value="AmpC-like"/>
</dbReference>
<dbReference type="Pfam" id="PF00144">
    <property type="entry name" value="Beta-lactamase"/>
    <property type="match status" value="1"/>
</dbReference>
<evidence type="ECO:0000259" key="1">
    <source>
        <dbReference type="Pfam" id="PF00144"/>
    </source>
</evidence>
<dbReference type="InterPro" id="IPR012338">
    <property type="entry name" value="Beta-lactam/transpept-like"/>
</dbReference>
<evidence type="ECO:0000313" key="4">
    <source>
        <dbReference type="Proteomes" id="UP000053260"/>
    </source>
</evidence>
<evidence type="ECO:0000313" key="3">
    <source>
        <dbReference type="EMBL" id="KUO21413.1"/>
    </source>
</evidence>
<proteinExistence type="predicted"/>
<dbReference type="InterPro" id="IPR001466">
    <property type="entry name" value="Beta-lactam-related"/>
</dbReference>
<dbReference type="SUPFAM" id="SSF56601">
    <property type="entry name" value="beta-lactamase/transpeptidase-like"/>
    <property type="match status" value="1"/>
</dbReference>
<protein>
    <submittedName>
        <fullName evidence="3">Serine hydrolase</fullName>
    </submittedName>
</protein>
<gene>
    <name evidence="3" type="ORF">AQJ91_08700</name>
</gene>
<comment type="caution">
    <text evidence="3">The sequence shown here is derived from an EMBL/GenBank/DDBJ whole genome shotgun (WGS) entry which is preliminary data.</text>
</comment>
<dbReference type="InterPro" id="IPR056008">
    <property type="entry name" value="DUF7586"/>
</dbReference>
<dbReference type="GO" id="GO:0016787">
    <property type="term" value="F:hydrolase activity"/>
    <property type="evidence" value="ECO:0007669"/>
    <property type="project" value="UniProtKB-KW"/>
</dbReference>
<feature type="domain" description="DUF7586" evidence="2">
    <location>
        <begin position="355"/>
        <end position="439"/>
    </location>
</feature>
<dbReference type="PANTHER" id="PTHR46825">
    <property type="entry name" value="D-ALANYL-D-ALANINE-CARBOXYPEPTIDASE/ENDOPEPTIDASE AMPH"/>
    <property type="match status" value="1"/>
</dbReference>
<dbReference type="Gene3D" id="3.40.710.10">
    <property type="entry name" value="DD-peptidase/beta-lactamase superfamily"/>
    <property type="match status" value="1"/>
</dbReference>
<keyword evidence="4" id="KW-1185">Reference proteome</keyword>